<dbReference type="FunFam" id="1.10.132.20:FF:000001">
    <property type="entry name" value="Ribosome-recycling factor"/>
    <property type="match status" value="1"/>
</dbReference>
<protein>
    <recommendedName>
        <fullName evidence="5">Ribosome recycling factor domain-containing protein</fullName>
    </recommendedName>
</protein>
<organism evidence="6">
    <name type="scientific">marine metagenome</name>
    <dbReference type="NCBI Taxonomy" id="408172"/>
    <lineage>
        <taxon>unclassified sequences</taxon>
        <taxon>metagenomes</taxon>
        <taxon>ecological metagenomes</taxon>
    </lineage>
</organism>
<dbReference type="FunFam" id="3.30.1360.40:FF:000001">
    <property type="entry name" value="Ribosome-recycling factor"/>
    <property type="match status" value="1"/>
</dbReference>
<dbReference type="Pfam" id="PF01765">
    <property type="entry name" value="RRF"/>
    <property type="match status" value="1"/>
</dbReference>
<dbReference type="Gene3D" id="1.10.132.20">
    <property type="entry name" value="Ribosome-recycling factor"/>
    <property type="match status" value="1"/>
</dbReference>
<sequence>MNITDGPSAAVEAGAAMKGQLEHIRHELASVRTGRASIGILDSVRVDAYGTQVPLNQVATLSVPESTLIVANPFDPTQIGAIERAVQSANLGLNPSNDGKVIRIPIPQLTDERRKELSKIVHQLAEEGRNGVRGIRRHANDALKKLLKEHIISEDDERRALDAVQKVTDEHIAGIDGLQGAKDSELLER</sequence>
<dbReference type="EMBL" id="UINC01009700">
    <property type="protein sequence ID" value="SVA43447.1"/>
    <property type="molecule type" value="Genomic_DNA"/>
</dbReference>
<dbReference type="GO" id="GO:0002184">
    <property type="term" value="P:cytoplasmic translational termination"/>
    <property type="evidence" value="ECO:0007669"/>
    <property type="project" value="TreeGrafter"/>
</dbReference>
<dbReference type="NCBIfam" id="TIGR00496">
    <property type="entry name" value="frr"/>
    <property type="match status" value="1"/>
</dbReference>
<dbReference type="PANTHER" id="PTHR20982">
    <property type="entry name" value="RIBOSOME RECYCLING FACTOR"/>
    <property type="match status" value="1"/>
</dbReference>
<evidence type="ECO:0000256" key="3">
    <source>
        <dbReference type="ARBA" id="ARBA00022490"/>
    </source>
</evidence>
<accession>A0A381VV10</accession>
<dbReference type="InterPro" id="IPR023584">
    <property type="entry name" value="Ribosome_recyc_fac_dom"/>
</dbReference>
<dbReference type="AlphaFoldDB" id="A0A381VV10"/>
<comment type="subcellular location">
    <subcellularLocation>
        <location evidence="1">Cytoplasm</location>
    </subcellularLocation>
</comment>
<feature type="domain" description="Ribosome recycling factor" evidence="5">
    <location>
        <begin position="25"/>
        <end position="187"/>
    </location>
</feature>
<evidence type="ECO:0000259" key="5">
    <source>
        <dbReference type="Pfam" id="PF01765"/>
    </source>
</evidence>
<dbReference type="CDD" id="cd00520">
    <property type="entry name" value="RRF"/>
    <property type="match status" value="1"/>
</dbReference>
<dbReference type="HAMAP" id="MF_00040">
    <property type="entry name" value="RRF"/>
    <property type="match status" value="1"/>
</dbReference>
<dbReference type="InterPro" id="IPR036191">
    <property type="entry name" value="RRF_sf"/>
</dbReference>
<proteinExistence type="inferred from homology"/>
<keyword evidence="3" id="KW-0963">Cytoplasm</keyword>
<dbReference type="Gene3D" id="3.30.1360.40">
    <property type="match status" value="1"/>
</dbReference>
<dbReference type="GO" id="GO:0043023">
    <property type="term" value="F:ribosomal large subunit binding"/>
    <property type="evidence" value="ECO:0007669"/>
    <property type="project" value="TreeGrafter"/>
</dbReference>
<comment type="similarity">
    <text evidence="2">Belongs to the RRF family.</text>
</comment>
<dbReference type="SUPFAM" id="SSF55194">
    <property type="entry name" value="Ribosome recycling factor, RRF"/>
    <property type="match status" value="1"/>
</dbReference>
<name>A0A381VV10_9ZZZZ</name>
<evidence type="ECO:0000256" key="4">
    <source>
        <dbReference type="ARBA" id="ARBA00022917"/>
    </source>
</evidence>
<evidence type="ECO:0000313" key="6">
    <source>
        <dbReference type="EMBL" id="SVA43447.1"/>
    </source>
</evidence>
<dbReference type="PANTHER" id="PTHR20982:SF3">
    <property type="entry name" value="MITOCHONDRIAL RIBOSOME RECYCLING FACTOR PSEUDO 1"/>
    <property type="match status" value="1"/>
</dbReference>
<evidence type="ECO:0000256" key="2">
    <source>
        <dbReference type="ARBA" id="ARBA00005912"/>
    </source>
</evidence>
<dbReference type="InterPro" id="IPR002661">
    <property type="entry name" value="Ribosome_recyc_fac"/>
</dbReference>
<gene>
    <name evidence="6" type="ORF">METZ01_LOCUS96301</name>
</gene>
<keyword evidence="4" id="KW-0648">Protein biosynthesis</keyword>
<dbReference type="GO" id="GO:0005829">
    <property type="term" value="C:cytosol"/>
    <property type="evidence" value="ECO:0007669"/>
    <property type="project" value="GOC"/>
</dbReference>
<evidence type="ECO:0000256" key="1">
    <source>
        <dbReference type="ARBA" id="ARBA00004496"/>
    </source>
</evidence>
<reference evidence="6" key="1">
    <citation type="submission" date="2018-05" db="EMBL/GenBank/DDBJ databases">
        <authorList>
            <person name="Lanie J.A."/>
            <person name="Ng W.-L."/>
            <person name="Kazmierczak K.M."/>
            <person name="Andrzejewski T.M."/>
            <person name="Davidsen T.M."/>
            <person name="Wayne K.J."/>
            <person name="Tettelin H."/>
            <person name="Glass J.I."/>
            <person name="Rusch D."/>
            <person name="Podicherti R."/>
            <person name="Tsui H.-C.T."/>
            <person name="Winkler M.E."/>
        </authorList>
    </citation>
    <scope>NUCLEOTIDE SEQUENCE</scope>
</reference>